<proteinExistence type="predicted"/>
<keyword evidence="1" id="KW-0547">Nucleotide-binding</keyword>
<organism evidence="1 2">
    <name type="scientific">Brevundimonas diminuta 3F5N</name>
    <dbReference type="NCBI Taxonomy" id="1255603"/>
    <lineage>
        <taxon>Bacteria</taxon>
        <taxon>Pseudomonadati</taxon>
        <taxon>Pseudomonadota</taxon>
        <taxon>Alphaproteobacteria</taxon>
        <taxon>Caulobacterales</taxon>
        <taxon>Caulobacteraceae</taxon>
        <taxon>Brevundimonas</taxon>
    </lineage>
</organism>
<gene>
    <name evidence="1" type="ORF">FM111_11455</name>
</gene>
<keyword evidence="1" id="KW-0067">ATP-binding</keyword>
<evidence type="ECO:0000313" key="2">
    <source>
        <dbReference type="Proteomes" id="UP000195766"/>
    </source>
</evidence>
<reference evidence="1 2" key="1">
    <citation type="submission" date="2017-02" db="EMBL/GenBank/DDBJ databases">
        <authorList>
            <person name="Peterson S.W."/>
        </authorList>
    </citation>
    <scope>NUCLEOTIDE SEQUENCE [LARGE SCALE GENOMIC DNA]</scope>
    <source>
        <strain evidence="1 2">3F5N</strain>
    </source>
</reference>
<evidence type="ECO:0000313" key="1">
    <source>
        <dbReference type="EMBL" id="SJM65723.1"/>
    </source>
</evidence>
<name>A0A1R4GCA8_BREDI</name>
<dbReference type="AlphaFoldDB" id="A0A1R4GCA8"/>
<dbReference type="EMBL" id="FUIE01000058">
    <property type="protein sequence ID" value="SJM65723.1"/>
    <property type="molecule type" value="Genomic_DNA"/>
</dbReference>
<dbReference type="GO" id="GO:0005524">
    <property type="term" value="F:ATP binding"/>
    <property type="evidence" value="ECO:0007669"/>
    <property type="project" value="UniProtKB-KW"/>
</dbReference>
<sequence length="45" mass="4731">MVEEGTHDALVARGGLYARLARQQSLDSDPVALPPLAELPDETGA</sequence>
<accession>A0A1R4GCA8</accession>
<dbReference type="Proteomes" id="UP000195766">
    <property type="component" value="Unassembled WGS sequence"/>
</dbReference>
<protein>
    <submittedName>
        <fullName evidence="1">Lipid A export ATP-binding/permease protein MsbA</fullName>
    </submittedName>
</protein>